<dbReference type="Pfam" id="PF13613">
    <property type="entry name" value="HTH_Tnp_4"/>
    <property type="match status" value="1"/>
</dbReference>
<protein>
    <recommendedName>
        <fullName evidence="7">THAP-type domain-containing protein</fullName>
    </recommendedName>
</protein>
<evidence type="ECO:0000313" key="5">
    <source>
        <dbReference type="Ensembl" id="ENSSFAP00005052911.1"/>
    </source>
</evidence>
<organism evidence="5 6">
    <name type="scientific">Salarias fasciatus</name>
    <name type="common">Jewelled blenny</name>
    <name type="synonym">Blennius fasciatus</name>
    <dbReference type="NCBI Taxonomy" id="181472"/>
    <lineage>
        <taxon>Eukaryota</taxon>
        <taxon>Metazoa</taxon>
        <taxon>Chordata</taxon>
        <taxon>Craniata</taxon>
        <taxon>Vertebrata</taxon>
        <taxon>Euteleostomi</taxon>
        <taxon>Actinopterygii</taxon>
        <taxon>Neopterygii</taxon>
        <taxon>Teleostei</taxon>
        <taxon>Neoteleostei</taxon>
        <taxon>Acanthomorphata</taxon>
        <taxon>Ovalentaria</taxon>
        <taxon>Blenniimorphae</taxon>
        <taxon>Blenniiformes</taxon>
        <taxon>Blennioidei</taxon>
        <taxon>Blenniidae</taxon>
        <taxon>Salariinae</taxon>
        <taxon>Salarias</taxon>
    </lineage>
</organism>
<keyword evidence="6" id="KW-1185">Reference proteome</keyword>
<dbReference type="Proteomes" id="UP000472267">
    <property type="component" value="Chromosome 12"/>
</dbReference>
<accession>A0A672JFD9</accession>
<evidence type="ECO:0000259" key="4">
    <source>
        <dbReference type="Pfam" id="PF13613"/>
    </source>
</evidence>
<evidence type="ECO:0000313" key="6">
    <source>
        <dbReference type="Proteomes" id="UP000472267"/>
    </source>
</evidence>
<keyword evidence="2" id="KW-0479">Metal-binding</keyword>
<evidence type="ECO:0000256" key="2">
    <source>
        <dbReference type="ARBA" id="ARBA00022723"/>
    </source>
</evidence>
<reference evidence="5" key="3">
    <citation type="submission" date="2025-09" db="UniProtKB">
        <authorList>
            <consortium name="Ensembl"/>
        </authorList>
    </citation>
    <scope>IDENTIFICATION</scope>
</reference>
<dbReference type="GO" id="GO:0046872">
    <property type="term" value="F:metal ion binding"/>
    <property type="evidence" value="ECO:0007669"/>
    <property type="project" value="UniProtKB-KW"/>
</dbReference>
<dbReference type="OMA" id="QTKLNLW"/>
<dbReference type="Pfam" id="PF13359">
    <property type="entry name" value="DDE_Tnp_4"/>
    <property type="match status" value="1"/>
</dbReference>
<sequence length="436" mass="49618">MDIQTKKISSGRMCAVIGFKNTQKRLNEWLNRECYDHKPATKRSCPCAPLFSFFKKPKDGSRMWLKALNLKKPPKNIFVCSFHFVEKKTDKRKSFSRAPTTPDDTETCLPPYDPATPMSRDAQTQWEDQTIAEHNYISKKQPINKEDKATQCEAENDPTVASTTVIDDDKSLLFTGVRKVQFFALVTSLLPFSKPSVQLPVVDQILMTLMKLRLNLLLGDIAHRFNVSTSMASIVIGHWIDVMGEQFKVLIPWLPRETIRATLPLSFKKNYPRTACVIDCAESSIQRARNLDSRSDTFSHYKSTNTVKYLVADAPNGVIMFISDGYAGRSSDKYITTDSGFLDYLKAGDEVMRKVRLNIPAFTCRHGQLTNEEVTRTRRVANARIHVERVIRRLKVFRILSQTIPITTTPRLDKILTICAGLANRRGPLIRLPQEV</sequence>
<reference evidence="5" key="2">
    <citation type="submission" date="2025-08" db="UniProtKB">
        <authorList>
            <consortium name="Ensembl"/>
        </authorList>
    </citation>
    <scope>IDENTIFICATION</scope>
</reference>
<dbReference type="PANTHER" id="PTHR23080">
    <property type="entry name" value="THAP DOMAIN PROTEIN"/>
    <property type="match status" value="1"/>
</dbReference>
<evidence type="ECO:0008006" key="7">
    <source>
        <dbReference type="Google" id="ProtNLM"/>
    </source>
</evidence>
<feature type="domain" description="Transposase Helix-turn-helix" evidence="4">
    <location>
        <begin position="198"/>
        <end position="247"/>
    </location>
</feature>
<feature type="domain" description="DDE Tnp4" evidence="3">
    <location>
        <begin position="278"/>
        <end position="424"/>
    </location>
</feature>
<proteinExistence type="predicted"/>
<dbReference type="Ensembl" id="ENSSFAT00005054574.1">
    <property type="protein sequence ID" value="ENSSFAP00005052911.1"/>
    <property type="gene ID" value="ENSSFAG00005025308.1"/>
</dbReference>
<dbReference type="InParanoid" id="A0A672JFD9"/>
<evidence type="ECO:0000259" key="3">
    <source>
        <dbReference type="Pfam" id="PF13359"/>
    </source>
</evidence>
<name>A0A672JFD9_SALFA</name>
<evidence type="ECO:0000256" key="1">
    <source>
        <dbReference type="ARBA" id="ARBA00001968"/>
    </source>
</evidence>
<dbReference type="InterPro" id="IPR027805">
    <property type="entry name" value="Transposase_HTH_dom"/>
</dbReference>
<dbReference type="AlphaFoldDB" id="A0A672JFD9"/>
<dbReference type="PANTHER" id="PTHR23080:SF143">
    <property type="entry name" value="SI:DKEY-56D12.4"/>
    <property type="match status" value="1"/>
</dbReference>
<reference evidence="5" key="1">
    <citation type="submission" date="2019-06" db="EMBL/GenBank/DDBJ databases">
        <authorList>
            <consortium name="Wellcome Sanger Institute Data Sharing"/>
        </authorList>
    </citation>
    <scope>NUCLEOTIDE SEQUENCE [LARGE SCALE GENOMIC DNA]</scope>
</reference>
<comment type="cofactor">
    <cofactor evidence="1">
        <name>a divalent metal cation</name>
        <dbReference type="ChEBI" id="CHEBI:60240"/>
    </cofactor>
</comment>
<dbReference type="InterPro" id="IPR027806">
    <property type="entry name" value="HARBI1_dom"/>
</dbReference>